<protein>
    <submittedName>
        <fullName evidence="1">Unannotated protein</fullName>
    </submittedName>
</protein>
<evidence type="ECO:0000313" key="1">
    <source>
        <dbReference type="EMBL" id="CAB4908249.1"/>
    </source>
</evidence>
<sequence length="62" mass="6885">MGTESGEKYWYNMASGEVEHGMLSPSVDRVGPFDSADEASHALDVLRANSAKWDQEDRDDHS</sequence>
<dbReference type="EMBL" id="CAFBMB010000134">
    <property type="protein sequence ID" value="CAB4908249.1"/>
    <property type="molecule type" value="Genomic_DNA"/>
</dbReference>
<gene>
    <name evidence="1" type="ORF">UFOPK3516_01326</name>
</gene>
<accession>A0A6J7GXJ5</accession>
<organism evidence="1">
    <name type="scientific">freshwater metagenome</name>
    <dbReference type="NCBI Taxonomy" id="449393"/>
    <lineage>
        <taxon>unclassified sequences</taxon>
        <taxon>metagenomes</taxon>
        <taxon>ecological metagenomes</taxon>
    </lineage>
</organism>
<reference evidence="1" key="1">
    <citation type="submission" date="2020-05" db="EMBL/GenBank/DDBJ databases">
        <authorList>
            <person name="Chiriac C."/>
            <person name="Salcher M."/>
            <person name="Ghai R."/>
            <person name="Kavagutti S V."/>
        </authorList>
    </citation>
    <scope>NUCLEOTIDE SEQUENCE</scope>
</reference>
<name>A0A6J7GXJ5_9ZZZZ</name>
<proteinExistence type="predicted"/>
<dbReference type="AlphaFoldDB" id="A0A6J7GXJ5"/>